<dbReference type="PRINTS" id="PR00984">
    <property type="entry name" value="TRNASYNTHILE"/>
</dbReference>
<evidence type="ECO:0000259" key="17">
    <source>
        <dbReference type="Pfam" id="PF00133"/>
    </source>
</evidence>
<dbReference type="Pfam" id="PF00300">
    <property type="entry name" value="His_Phos_1"/>
    <property type="match status" value="1"/>
</dbReference>
<dbReference type="GO" id="GO:0005737">
    <property type="term" value="C:cytoplasm"/>
    <property type="evidence" value="ECO:0007669"/>
    <property type="project" value="UniProtKB-SubCell"/>
</dbReference>
<evidence type="ECO:0000256" key="13">
    <source>
        <dbReference type="ARBA" id="ARBA00025217"/>
    </source>
</evidence>
<comment type="similarity">
    <text evidence="3 15">Belongs to the class-I aminoacyl-tRNA synthetase family. IleS type 2 subfamily.</text>
</comment>
<evidence type="ECO:0000256" key="10">
    <source>
        <dbReference type="ARBA" id="ARBA00022840"/>
    </source>
</evidence>
<dbReference type="GO" id="GO:0002161">
    <property type="term" value="F:aminoacyl-tRNA deacylase activity"/>
    <property type="evidence" value="ECO:0007669"/>
    <property type="project" value="InterPro"/>
</dbReference>
<dbReference type="InterPro" id="IPR014729">
    <property type="entry name" value="Rossmann-like_a/b/a_fold"/>
</dbReference>
<dbReference type="Pfam" id="PF08264">
    <property type="entry name" value="Anticodon_1"/>
    <property type="match status" value="1"/>
</dbReference>
<evidence type="ECO:0000256" key="14">
    <source>
        <dbReference type="ARBA" id="ARBA00048359"/>
    </source>
</evidence>
<name>A0A2H0FGC4_9BACT</name>
<dbReference type="CDD" id="cd07067">
    <property type="entry name" value="HP_PGM_like"/>
    <property type="match status" value="1"/>
</dbReference>
<dbReference type="InterPro" id="IPR002301">
    <property type="entry name" value="Ile-tRNA-ligase"/>
</dbReference>
<dbReference type="PANTHER" id="PTHR42780:SF1">
    <property type="entry name" value="ISOLEUCINE--TRNA LIGASE, CYTOPLASMIC"/>
    <property type="match status" value="1"/>
</dbReference>
<dbReference type="PANTHER" id="PTHR42780">
    <property type="entry name" value="SOLEUCYL-TRNA SYNTHETASE"/>
    <property type="match status" value="1"/>
</dbReference>
<dbReference type="AlphaFoldDB" id="A0A2H0FGC4"/>
<dbReference type="Gene3D" id="3.40.50.1240">
    <property type="entry name" value="Phosphoglycerate mutase-like"/>
    <property type="match status" value="1"/>
</dbReference>
<dbReference type="SUPFAM" id="SSF47323">
    <property type="entry name" value="Anticodon-binding domain of a subclass of class I aminoacyl-tRNA synthetases"/>
    <property type="match status" value="2"/>
</dbReference>
<dbReference type="Gene3D" id="1.10.730.10">
    <property type="entry name" value="Isoleucyl-tRNA Synthetase, Domain 1"/>
    <property type="match status" value="1"/>
</dbReference>
<feature type="domain" description="Aminoacyl-tRNA synthetase class Ia" evidence="17">
    <location>
        <begin position="11"/>
        <end position="487"/>
    </location>
</feature>
<gene>
    <name evidence="15" type="primary">ileS</name>
    <name evidence="19" type="ORF">COW72_02545</name>
</gene>
<keyword evidence="8 15" id="KW-0547">Nucleotide-binding</keyword>
<dbReference type="InterPro" id="IPR009080">
    <property type="entry name" value="tRNAsynth_Ia_anticodon-bd"/>
</dbReference>
<dbReference type="InterPro" id="IPR029033">
    <property type="entry name" value="His_PPase_superfam"/>
</dbReference>
<dbReference type="GO" id="GO:0000049">
    <property type="term" value="F:tRNA binding"/>
    <property type="evidence" value="ECO:0007669"/>
    <property type="project" value="InterPro"/>
</dbReference>
<dbReference type="Pfam" id="PF00133">
    <property type="entry name" value="tRNA-synt_1"/>
    <property type="match status" value="2"/>
</dbReference>
<evidence type="ECO:0000256" key="7">
    <source>
        <dbReference type="ARBA" id="ARBA00022723"/>
    </source>
</evidence>
<accession>A0A2H0FGC4</accession>
<evidence type="ECO:0000256" key="12">
    <source>
        <dbReference type="ARBA" id="ARBA00023146"/>
    </source>
</evidence>
<feature type="domain" description="Methionyl/Valyl/Leucyl/Isoleucyl-tRNA synthetase anticodon-binding" evidence="18">
    <location>
        <begin position="884"/>
        <end position="1035"/>
    </location>
</feature>
<dbReference type="InterPro" id="IPR033709">
    <property type="entry name" value="Anticodon_Ile_ABEc"/>
</dbReference>
<evidence type="ECO:0000259" key="18">
    <source>
        <dbReference type="Pfam" id="PF08264"/>
    </source>
</evidence>
<proteinExistence type="inferred from homology"/>
<evidence type="ECO:0000256" key="8">
    <source>
        <dbReference type="ARBA" id="ARBA00022741"/>
    </source>
</evidence>
<protein>
    <recommendedName>
        <fullName evidence="15">Isoleucine--tRNA ligase</fullName>
        <ecNumber evidence="15">6.1.1.5</ecNumber>
    </recommendedName>
    <alternativeName>
        <fullName evidence="15">Isoleucyl-tRNA synthetase</fullName>
        <shortName evidence="15">IleRS</shortName>
    </alternativeName>
</protein>
<comment type="catalytic activity">
    <reaction evidence="14 15">
        <text>tRNA(Ile) + L-isoleucine + ATP = L-isoleucyl-tRNA(Ile) + AMP + diphosphate</text>
        <dbReference type="Rhea" id="RHEA:11060"/>
        <dbReference type="Rhea" id="RHEA-COMP:9666"/>
        <dbReference type="Rhea" id="RHEA-COMP:9695"/>
        <dbReference type="ChEBI" id="CHEBI:30616"/>
        <dbReference type="ChEBI" id="CHEBI:33019"/>
        <dbReference type="ChEBI" id="CHEBI:58045"/>
        <dbReference type="ChEBI" id="CHEBI:78442"/>
        <dbReference type="ChEBI" id="CHEBI:78528"/>
        <dbReference type="ChEBI" id="CHEBI:456215"/>
        <dbReference type="EC" id="6.1.1.5"/>
    </reaction>
</comment>
<comment type="domain">
    <text evidence="15">IleRS has two distinct active sites: one for aminoacylation and one for editing. The misactivated valine is translocated from the active site to the editing site, which sterically excludes the correctly activated isoleucine. The single editing site contains two valyl binding pockets, one specific for each substrate (Val-AMP or Val-tRNA(Ile)).</text>
</comment>
<feature type="short sequence motif" description="'HIGH' region" evidence="15">
    <location>
        <begin position="42"/>
        <end position="52"/>
    </location>
</feature>
<dbReference type="InterPro" id="IPR013155">
    <property type="entry name" value="M/V/L/I-tRNA-synth_anticd-bd"/>
</dbReference>
<dbReference type="CDD" id="cd07961">
    <property type="entry name" value="Anticodon_Ia_Ile_ABEc"/>
    <property type="match status" value="1"/>
</dbReference>
<dbReference type="GO" id="GO:0005524">
    <property type="term" value="F:ATP binding"/>
    <property type="evidence" value="ECO:0007669"/>
    <property type="project" value="UniProtKB-UniRule"/>
</dbReference>
<dbReference type="InterPro" id="IPR009008">
    <property type="entry name" value="Val/Leu/Ile-tRNA-synth_edit"/>
</dbReference>
<dbReference type="EMBL" id="PCUC01000136">
    <property type="protein sequence ID" value="PIQ05767.1"/>
    <property type="molecule type" value="Genomic_DNA"/>
</dbReference>
<keyword evidence="6 15" id="KW-0436">Ligase</keyword>
<dbReference type="InterPro" id="IPR013078">
    <property type="entry name" value="His_Pase_superF_clade-1"/>
</dbReference>
<evidence type="ECO:0000256" key="2">
    <source>
        <dbReference type="ARBA" id="ARBA00004496"/>
    </source>
</evidence>
<dbReference type="SUPFAM" id="SSF53254">
    <property type="entry name" value="Phosphoglycerate mutase-like"/>
    <property type="match status" value="1"/>
</dbReference>
<comment type="subcellular location">
    <subcellularLocation>
        <location evidence="2 15">Cytoplasm</location>
    </subcellularLocation>
</comment>
<dbReference type="SUPFAM" id="SSF52374">
    <property type="entry name" value="Nucleotidylyl transferase"/>
    <property type="match status" value="1"/>
</dbReference>
<evidence type="ECO:0000256" key="11">
    <source>
        <dbReference type="ARBA" id="ARBA00022917"/>
    </source>
</evidence>
<evidence type="ECO:0000256" key="16">
    <source>
        <dbReference type="PIRSR" id="PIRSR613078-2"/>
    </source>
</evidence>
<dbReference type="SUPFAM" id="SSF50677">
    <property type="entry name" value="ValRS/IleRS/LeuRS editing domain"/>
    <property type="match status" value="1"/>
</dbReference>
<evidence type="ECO:0000256" key="15">
    <source>
        <dbReference type="HAMAP-Rule" id="MF_02003"/>
    </source>
</evidence>
<dbReference type="EC" id="6.1.1.5" evidence="15"/>
<dbReference type="PROSITE" id="PS00178">
    <property type="entry name" value="AA_TRNA_LIGASE_I"/>
    <property type="match status" value="1"/>
</dbReference>
<dbReference type="Proteomes" id="UP000230778">
    <property type="component" value="Unassembled WGS sequence"/>
</dbReference>
<keyword evidence="10 15" id="KW-0067">ATP-binding</keyword>
<dbReference type="Gene3D" id="3.40.50.620">
    <property type="entry name" value="HUPs"/>
    <property type="match status" value="2"/>
</dbReference>
<keyword evidence="9 15" id="KW-0862">Zinc</keyword>
<comment type="cofactor">
    <cofactor evidence="1 15">
        <name>Zn(2+)</name>
        <dbReference type="ChEBI" id="CHEBI:29105"/>
    </cofactor>
</comment>
<evidence type="ECO:0000256" key="4">
    <source>
        <dbReference type="ARBA" id="ARBA00011245"/>
    </source>
</evidence>
<dbReference type="GO" id="GO:0006428">
    <property type="term" value="P:isoleucyl-tRNA aminoacylation"/>
    <property type="evidence" value="ECO:0007669"/>
    <property type="project" value="UniProtKB-UniRule"/>
</dbReference>
<organism evidence="19 20">
    <name type="scientific">Candidatus Nealsonbacteria bacterium CG18_big_fil_WC_8_21_14_2_50_37_10</name>
    <dbReference type="NCBI Taxonomy" id="1974717"/>
    <lineage>
        <taxon>Bacteria</taxon>
        <taxon>Candidatus Nealsoniibacteriota</taxon>
    </lineage>
</organism>
<reference evidence="19 20" key="1">
    <citation type="submission" date="2017-09" db="EMBL/GenBank/DDBJ databases">
        <title>Depth-based differentiation of microbial function through sediment-hosted aquifers and enrichment of novel symbionts in the deep terrestrial subsurface.</title>
        <authorList>
            <person name="Probst A.J."/>
            <person name="Ladd B."/>
            <person name="Jarett J.K."/>
            <person name="Geller-Mcgrath D.E."/>
            <person name="Sieber C.M."/>
            <person name="Emerson J.B."/>
            <person name="Anantharaman K."/>
            <person name="Thomas B.C."/>
            <person name="Malmstrom R."/>
            <person name="Stieglmeier M."/>
            <person name="Klingl A."/>
            <person name="Woyke T."/>
            <person name="Ryan C.M."/>
            <person name="Banfield J.F."/>
        </authorList>
    </citation>
    <scope>NUCLEOTIDE SEQUENCE [LARGE SCALE GENOMIC DNA]</scope>
    <source>
        <strain evidence="19">CG18_big_fil_WC_8_21_14_2_50_37_10</strain>
    </source>
</reference>
<evidence type="ECO:0000313" key="20">
    <source>
        <dbReference type="Proteomes" id="UP000230778"/>
    </source>
</evidence>
<dbReference type="FunFam" id="3.40.50.620:FF:000063">
    <property type="entry name" value="Isoleucine--tRNA ligase"/>
    <property type="match status" value="1"/>
</dbReference>
<feature type="domain" description="Aminoacyl-tRNA synthetase class Ia" evidence="17">
    <location>
        <begin position="699"/>
        <end position="837"/>
    </location>
</feature>
<feature type="binding site" evidence="16">
    <location>
        <position position="546"/>
    </location>
    <ligand>
        <name>substrate</name>
    </ligand>
</feature>
<comment type="caution">
    <text evidence="19">The sequence shown here is derived from an EMBL/GenBank/DDBJ whole genome shotgun (WGS) entry which is preliminary data.</text>
</comment>
<dbReference type="InterPro" id="IPR023586">
    <property type="entry name" value="Ile-tRNA-ligase_type2"/>
</dbReference>
<evidence type="ECO:0000256" key="3">
    <source>
        <dbReference type="ARBA" id="ARBA00007078"/>
    </source>
</evidence>
<evidence type="ECO:0000256" key="6">
    <source>
        <dbReference type="ARBA" id="ARBA00022598"/>
    </source>
</evidence>
<keyword evidence="7 15" id="KW-0479">Metal-binding</keyword>
<feature type="short sequence motif" description="'KMSKS' region" evidence="15">
    <location>
        <begin position="800"/>
        <end position="804"/>
    </location>
</feature>
<dbReference type="HAMAP" id="MF_02003">
    <property type="entry name" value="Ile_tRNA_synth_type2"/>
    <property type="match status" value="1"/>
</dbReference>
<keyword evidence="5 15" id="KW-0963">Cytoplasm</keyword>
<evidence type="ECO:0000256" key="5">
    <source>
        <dbReference type="ARBA" id="ARBA00022490"/>
    </source>
</evidence>
<evidence type="ECO:0000313" key="19">
    <source>
        <dbReference type="EMBL" id="PIQ05767.1"/>
    </source>
</evidence>
<dbReference type="InterPro" id="IPR001412">
    <property type="entry name" value="aa-tRNA-synth_I_CS"/>
</dbReference>
<feature type="binding site" evidence="15">
    <location>
        <position position="803"/>
    </location>
    <ligand>
        <name>ATP</name>
        <dbReference type="ChEBI" id="CHEBI:30616"/>
    </ligand>
</feature>
<dbReference type="Gene3D" id="3.90.740.10">
    <property type="entry name" value="Valyl/Leucyl/Isoleucyl-tRNA synthetase, editing domain"/>
    <property type="match status" value="1"/>
</dbReference>
<evidence type="ECO:0000256" key="1">
    <source>
        <dbReference type="ARBA" id="ARBA00001947"/>
    </source>
</evidence>
<comment type="subunit">
    <text evidence="4 15">Monomer.</text>
</comment>
<comment type="function">
    <text evidence="13 15">Catalyzes the attachment of isoleucine to tRNA(Ile). As IleRS can inadvertently accommodate and process structurally similar amino acids such as valine, to avoid such errors it has two additional distinct tRNA(Ile)-dependent editing activities. One activity is designated as 'pretransfer' editing and involves the hydrolysis of activated Val-AMP. The other activity is designated 'posttransfer' editing and involves deacylation of mischarged Val-tRNA(Ile).</text>
</comment>
<sequence length="1168" mass="137749">MNLNFPKIEEKILKFWKENRTFEKSISRRKKAGNFVFYEGPPTLNGEPHMGHSEAIVFKDMVCRYKTMRGFRVLRKAGWDTHGLPVELEIEKKLGLKSKKDIEKYGIAKFNKKCKESVWAYQKDWKKLTERIGFWLDLENPYITYTSDYIETVWWIIKQIYQKGLLYQDYKVVPYCCRCGTSLSSHEVALGYKRIKEPAIYIKFPISNSQFPKANLLVWTTTPWTLPGNVAVAVNPKFIYVMVKVSDEYLILAKERISACGIKGKILQEFKGKELLELKYEPLFTTRPGRVEKKSYFVISGDFVSLEEGTGLVHIAPAFGEVDMEAVKEQIPNSKFQIPKPVDERGKMITPGYKWDKMFVKEADPLIIEDLRKRDLLFKEEKYEHDYPFCWRCDSPLLYYAKQSWFINMQKVKKDLIKNNQKINWIPSHLKQGRFGEWLREIKDWAFSRERYWGTPIPVWKCKSCKNLEVIGSKKDLINQKFTTNKYFILRHGETIYQVEKRELTYPWPEKKPILLTEKGQAKIKKIAKKLRKEKIDLIFSSDMPRTGQTAEIVAKELGIKIIFDERLRDVNLGVYHGRTKKEFFRDFPKNLGRFNRKPPQGESWSDCKKRMIECLNEIDKKYNHKNILIISHGDPLWLLEGIMEGLDERRLLERKIKGKYIKVGELRKIDFKRIPLNQNGELDFHRPYIDEVKFYCPKCQNLMERVPEVLDCWFDSGSMPFAQYHYPFENPEGKPAASYGASKKLKPPELFPADYISEAVDQTRGWFYTLLAISTLLGFGTPYKNVISLGHVLDKKGEKMSKSKGNVVDPWKVVEKYGADATRWYFFTVNQPGDVKLFSEKEVEECLKRFILTLWNSYQFLETYGQHFSPSGKLLTKKGYILDRWIISKLNQLILKITENLDKYDVTGAARAIENFVIDDLSQWYIRRSRKRFHQPELKKDFKEAFQTLNFTLFTLSKLTAPFIPFLSEEIYHRCLTPGVKHFRVSVHLEDWPKFDKKLIDEKLNKKMERIRELVTSALAERAKAKIKVRQPLNELRIKNYELRKEKELLELIKDEVNIKEISFGKTLKLDTKITPGLKEEGMIREVIRQIQEMRKRAKLKPKDKILVQYFGEPKLNEILEKNKKIILKETKAKDFLLKEKTEEIFIFEKETKVDQEKLYLAIKKIK</sequence>
<evidence type="ECO:0000256" key="9">
    <source>
        <dbReference type="ARBA" id="ARBA00022833"/>
    </source>
</evidence>
<keyword evidence="12 15" id="KW-0030">Aminoacyl-tRNA synthetase</keyword>
<keyword evidence="11 15" id="KW-0648">Protein biosynthesis</keyword>
<dbReference type="InterPro" id="IPR002300">
    <property type="entry name" value="aa-tRNA-synth_Ia"/>
</dbReference>
<dbReference type="GO" id="GO:0008270">
    <property type="term" value="F:zinc ion binding"/>
    <property type="evidence" value="ECO:0007669"/>
    <property type="project" value="UniProtKB-UniRule"/>
</dbReference>
<dbReference type="GO" id="GO:0004822">
    <property type="term" value="F:isoleucine-tRNA ligase activity"/>
    <property type="evidence" value="ECO:0007669"/>
    <property type="project" value="UniProtKB-UniRule"/>
</dbReference>
<feature type="binding site" evidence="16">
    <location>
        <position position="581"/>
    </location>
    <ligand>
        <name>substrate</name>
    </ligand>
</feature>